<keyword evidence="3" id="KW-1185">Reference proteome</keyword>
<accession>A0ABU6ZDR0</accession>
<evidence type="ECO:0000313" key="3">
    <source>
        <dbReference type="Proteomes" id="UP001341840"/>
    </source>
</evidence>
<proteinExistence type="predicted"/>
<evidence type="ECO:0000256" key="1">
    <source>
        <dbReference type="SAM" id="MobiDB-lite"/>
    </source>
</evidence>
<evidence type="ECO:0000313" key="2">
    <source>
        <dbReference type="EMBL" id="MED6220084.1"/>
    </source>
</evidence>
<gene>
    <name evidence="2" type="ORF">PIB30_041551</name>
</gene>
<name>A0ABU6ZDR0_9FABA</name>
<protein>
    <submittedName>
        <fullName evidence="2">Uncharacterized protein</fullName>
    </submittedName>
</protein>
<dbReference type="Proteomes" id="UP001341840">
    <property type="component" value="Unassembled WGS sequence"/>
</dbReference>
<feature type="region of interest" description="Disordered" evidence="1">
    <location>
        <begin position="1"/>
        <end position="45"/>
    </location>
</feature>
<dbReference type="EMBL" id="JASCZI010272091">
    <property type="protein sequence ID" value="MED6220084.1"/>
    <property type="molecule type" value="Genomic_DNA"/>
</dbReference>
<sequence length="291" mass="32897">MADKGKKQDEDHGLKMSTSTADSELVNVRDIPRMNPEDLDGEDNPSVKHLLERDSSNRAFIQANRRQLKLITDAITGQGKLVNLIWSEHCELNKAFQEEKELTRKGILYSIERSGGYALPDSQPTIREELLRSFGTKRKEPEGSASEAAVKARVQATGQLKRRLYFDNMGEADKETDGASAVIGGPEKNDEEARIKFGCIGSAHFPREILFQRDALSLDRKTLWSLRPKKAVPREVLDAVATMMTDESSDSIWWLPTSFVPVALNPTGYCKATLDFITRRYMVMWMKPTRY</sequence>
<reference evidence="2 3" key="1">
    <citation type="journal article" date="2023" name="Plants (Basel)">
        <title>Bridging the Gap: Combining Genomics and Transcriptomics Approaches to Understand Stylosanthes scabra, an Orphan Legume from the Brazilian Caatinga.</title>
        <authorList>
            <person name="Ferreira-Neto J.R.C."/>
            <person name="da Silva M.D."/>
            <person name="Binneck E."/>
            <person name="de Melo N.F."/>
            <person name="da Silva R.H."/>
            <person name="de Melo A.L.T.M."/>
            <person name="Pandolfi V."/>
            <person name="Bustamante F.O."/>
            <person name="Brasileiro-Vidal A.C."/>
            <person name="Benko-Iseppon A.M."/>
        </authorList>
    </citation>
    <scope>NUCLEOTIDE SEQUENCE [LARGE SCALE GENOMIC DNA]</scope>
    <source>
        <tissue evidence="2">Leaves</tissue>
    </source>
</reference>
<organism evidence="2 3">
    <name type="scientific">Stylosanthes scabra</name>
    <dbReference type="NCBI Taxonomy" id="79078"/>
    <lineage>
        <taxon>Eukaryota</taxon>
        <taxon>Viridiplantae</taxon>
        <taxon>Streptophyta</taxon>
        <taxon>Embryophyta</taxon>
        <taxon>Tracheophyta</taxon>
        <taxon>Spermatophyta</taxon>
        <taxon>Magnoliopsida</taxon>
        <taxon>eudicotyledons</taxon>
        <taxon>Gunneridae</taxon>
        <taxon>Pentapetalae</taxon>
        <taxon>rosids</taxon>
        <taxon>fabids</taxon>
        <taxon>Fabales</taxon>
        <taxon>Fabaceae</taxon>
        <taxon>Papilionoideae</taxon>
        <taxon>50 kb inversion clade</taxon>
        <taxon>dalbergioids sensu lato</taxon>
        <taxon>Dalbergieae</taxon>
        <taxon>Pterocarpus clade</taxon>
        <taxon>Stylosanthes</taxon>
    </lineage>
</organism>
<comment type="caution">
    <text evidence="2">The sequence shown here is derived from an EMBL/GenBank/DDBJ whole genome shotgun (WGS) entry which is preliminary data.</text>
</comment>
<feature type="compositionally biased region" description="Basic and acidic residues" evidence="1">
    <location>
        <begin position="1"/>
        <end position="14"/>
    </location>
</feature>